<accession>A0ABP1DKK3</accession>
<evidence type="ECO:0000256" key="6">
    <source>
        <dbReference type="PROSITE-ProRule" id="PRU00042"/>
    </source>
</evidence>
<dbReference type="SMART" id="SM00355">
    <property type="entry name" value="ZnF_C2H2"/>
    <property type="match status" value="3"/>
</dbReference>
<dbReference type="InterPro" id="IPR027417">
    <property type="entry name" value="P-loop_NTPase"/>
</dbReference>
<dbReference type="PROSITE" id="PS00028">
    <property type="entry name" value="ZINC_FINGER_C2H2_1"/>
    <property type="match status" value="1"/>
</dbReference>
<dbReference type="Pfam" id="PF00271">
    <property type="entry name" value="Helicase_C"/>
    <property type="match status" value="1"/>
</dbReference>
<dbReference type="InterPro" id="IPR001650">
    <property type="entry name" value="Helicase_C-like"/>
</dbReference>
<dbReference type="PANTHER" id="PTHR13710:SF154">
    <property type="entry name" value="RECQ HELICASE, PUTATIVE (AFU_ORTHOLOGUE AFUA_6G14720)-RELATED"/>
    <property type="match status" value="1"/>
</dbReference>
<dbReference type="PROSITE" id="PS50157">
    <property type="entry name" value="ZINC_FINGER_C2H2_2"/>
    <property type="match status" value="1"/>
</dbReference>
<sequence>MPALSNFIFTIHSTPASVDFECSLITHSSSSLTMSNLVSADAIQNIFKCPDPGCGKEYDKYNSLTSHISDIHIATRKIKYDGEEITLTRNDAGEFICPCGDKFTSVKRLRKHELWHIDQKTANMEQTTIGLKAQSKRHISDSRYNPYSTKDRIRVTDSTSNQVTTIGQSQSNIHDIIMIEDTDDISNMIKSKLIVDKFLKTIDCAVHEDYKIFICRSCNTGIEPINIYGHLTKSHHYFYPNLQEHIDRTVTKYGIILNTDIPLPTPGGPPIEGLSIDDGLICMVQGCSFACKNERWIRTHITDMHKEMSHAIGDCYTTTAVQTFFSPLPIRYFSVNRHLNPASPFTAYQKFLTDIHPALIMASPAAPQSQNDIPPLLQMTLWHMHLDQFRFSKEKRASLLTLLKYPKPDEDTIGNLSNVVLEYFQKGRSLARNCEHLILRMMLQYPVDTSHTSGWNVHERDQTLQSYARVITTFTAFVLRMLSGHQELDYTLPFNQNHVKYAKMLTSALKSNKETLHFMEAYQNQEKYNNDIMGAVQYQCKNFLADGQLGQFTMLRQHMAYTTALIARSAAPPKIQWSPTLDSISYLDITLYLGHFREGLNDLLTLAEQSITAVTGGHIQANVPASFAENMSNTSNQYSWLNESPFLNQYLPVLKHLMNDQSHPIADITADHQFHWRKADCMQFMQKMGDLNKILSVLCYILPSQAPRGSEFVDTRIRNSDNLRNVFYSHGLWFISQRLKTSGLTESHDFIPMLCPPRLEKILCNYLILLRPIEVLLADICWGSAVKALYQEFLYVSSGKRITSDMFGKILELHTSTYMKCEMGRRPYRHISIAIKREFIPPMYHGMIVNEIGDLSAGHSSHQARHTYAQEYGSLPWLTTDRLFDCRKFSEAWHDVLGIGSNPIPMPIRNTSHYKHQAIPTVQSISATTASSPSAISAQQSPIIPSAMDQDQLQAFIGTTVNNSIATAMMAHDAKIEKSIQQAVVAGIAELLMRQQNMQSQGISLQGPQPPSTLSTSISAQPISTANQRSSQLPVTEVHSVSQASLVQPIHSTNNRPSTLHSNTIISSSLHTSSATLLQLLAKTLKTPNAQFKSVTQKKMVQYAVERNQSFIAVLPTGGGKSAAWEVPIQGNNEKDMTTVVLSPFVSLTADMQRRANANKTTNIVWKSAGKQRDGQYQLLFASYDHVKVPSFKGYLSQNEDKIARLILDEAHQTITAKDYRANFNHMKDVQELAIQKIYLTGTLPPRLVPRFLQFNGLSESTPIIRAPTNRPELKYIILRISSLSFLAISASHLVHEIQRRVFKPDSRGIIFCRTPLEADEAAQYLGCLTYYAKMEDNDKSNAQSTWRNGNEVQHQWIAATSAFTHGIDQDYVDCVMFWGCAHGFIDCIQAAARGGRRGRPCLVIMITGGEKAKVKKPDDGLAVEMNTWADNTTQCRRRGISSVMDGEEISCQDLSGCQLCDICDPESEIIAVAKQSIKNISPPKPLAIEEDTAMADNTVSQAVIQEDEDMYDQDFGIDAFLAQMDMAQFEDQNSGRASSSSSSKPQPCSSPNNSFQSYTQTSFSGQMTTTHASSECSYALSSIQSFSSPLQTGKAAISIQVNAAYAKQMKLSKKQLAELLSKCLEQLESKCPGCFAIKGLLRDYHKILVGFNGRKHWNMSRSLPTAIIVVVLKANFFLPVIQVIKLELETRIEFGHVHMPISWL</sequence>
<dbReference type="Pfam" id="PF00270">
    <property type="entry name" value="DEAD"/>
    <property type="match status" value="1"/>
</dbReference>
<name>A0ABP1DKK3_9APHY</name>
<evidence type="ECO:0000313" key="11">
    <source>
        <dbReference type="EMBL" id="CAL1708347.1"/>
    </source>
</evidence>
<dbReference type="SMART" id="SM00487">
    <property type="entry name" value="DEXDc"/>
    <property type="match status" value="1"/>
</dbReference>
<keyword evidence="6" id="KW-0863">Zinc-finger</keyword>
<evidence type="ECO:0000256" key="3">
    <source>
        <dbReference type="ARBA" id="ARBA00022840"/>
    </source>
</evidence>
<keyword evidence="3" id="KW-0067">ATP-binding</keyword>
<evidence type="ECO:0000313" key="12">
    <source>
        <dbReference type="Proteomes" id="UP001497453"/>
    </source>
</evidence>
<evidence type="ECO:0000256" key="7">
    <source>
        <dbReference type="SAM" id="MobiDB-lite"/>
    </source>
</evidence>
<dbReference type="EC" id="5.6.2.4" evidence="5"/>
<evidence type="ECO:0000256" key="2">
    <source>
        <dbReference type="ARBA" id="ARBA00022741"/>
    </source>
</evidence>
<evidence type="ECO:0000256" key="4">
    <source>
        <dbReference type="ARBA" id="ARBA00034617"/>
    </source>
</evidence>
<feature type="region of interest" description="Disordered" evidence="7">
    <location>
        <begin position="1532"/>
        <end position="1556"/>
    </location>
</feature>
<gene>
    <name evidence="11" type="ORF">GFSPODELE1_LOCUS6814</name>
</gene>
<dbReference type="SUPFAM" id="SSF52540">
    <property type="entry name" value="P-loop containing nucleoside triphosphate hydrolases"/>
    <property type="match status" value="1"/>
</dbReference>
<dbReference type="PANTHER" id="PTHR13710">
    <property type="entry name" value="DNA HELICASE RECQ FAMILY MEMBER"/>
    <property type="match status" value="1"/>
</dbReference>
<feature type="domain" description="Helicase ATP-binding" evidence="9">
    <location>
        <begin position="1102"/>
        <end position="1262"/>
    </location>
</feature>
<evidence type="ECO:0000256" key="5">
    <source>
        <dbReference type="ARBA" id="ARBA00034808"/>
    </source>
</evidence>
<organism evidence="11 12">
    <name type="scientific">Somion occarium</name>
    <dbReference type="NCBI Taxonomy" id="3059160"/>
    <lineage>
        <taxon>Eukaryota</taxon>
        <taxon>Fungi</taxon>
        <taxon>Dikarya</taxon>
        <taxon>Basidiomycota</taxon>
        <taxon>Agaricomycotina</taxon>
        <taxon>Agaricomycetes</taxon>
        <taxon>Polyporales</taxon>
        <taxon>Cerrenaceae</taxon>
        <taxon>Somion</taxon>
    </lineage>
</organism>
<keyword evidence="12" id="KW-1185">Reference proteome</keyword>
<proteinExistence type="inferred from homology"/>
<keyword evidence="2" id="KW-0547">Nucleotide-binding</keyword>
<dbReference type="InterPro" id="IPR011545">
    <property type="entry name" value="DEAD/DEAH_box_helicase_dom"/>
</dbReference>
<dbReference type="InterPro" id="IPR014001">
    <property type="entry name" value="Helicase_ATP-bd"/>
</dbReference>
<keyword evidence="6" id="KW-0479">Metal-binding</keyword>
<dbReference type="InterPro" id="IPR013087">
    <property type="entry name" value="Znf_C2H2_type"/>
</dbReference>
<evidence type="ECO:0000259" key="9">
    <source>
        <dbReference type="PROSITE" id="PS51192"/>
    </source>
</evidence>
<dbReference type="InterPro" id="IPR022698">
    <property type="entry name" value="OrsD"/>
</dbReference>
<feature type="domain" description="Helicase C-terminal" evidence="10">
    <location>
        <begin position="1297"/>
        <end position="1437"/>
    </location>
</feature>
<dbReference type="Gene3D" id="3.40.50.300">
    <property type="entry name" value="P-loop containing nucleotide triphosphate hydrolases"/>
    <property type="match status" value="2"/>
</dbReference>
<reference evidence="12" key="1">
    <citation type="submission" date="2024-04" db="EMBL/GenBank/DDBJ databases">
        <authorList>
            <person name="Shaw F."/>
            <person name="Minotto A."/>
        </authorList>
    </citation>
    <scope>NUCLEOTIDE SEQUENCE [LARGE SCALE GENOMIC DNA]</scope>
</reference>
<evidence type="ECO:0000259" key="10">
    <source>
        <dbReference type="PROSITE" id="PS51194"/>
    </source>
</evidence>
<comment type="catalytic activity">
    <reaction evidence="4">
        <text>Couples ATP hydrolysis with the unwinding of duplex DNA by translocating in the 3'-5' direction.</text>
        <dbReference type="EC" id="5.6.2.4"/>
    </reaction>
</comment>
<dbReference type="Proteomes" id="UP001497453">
    <property type="component" value="Chromosome 5"/>
</dbReference>
<evidence type="ECO:0000256" key="1">
    <source>
        <dbReference type="ARBA" id="ARBA00005446"/>
    </source>
</evidence>
<dbReference type="Pfam" id="PF12013">
    <property type="entry name" value="OrsD"/>
    <property type="match status" value="1"/>
</dbReference>
<feature type="compositionally biased region" description="Low complexity" evidence="7">
    <location>
        <begin position="1535"/>
        <end position="1555"/>
    </location>
</feature>
<evidence type="ECO:0000259" key="8">
    <source>
        <dbReference type="PROSITE" id="PS50157"/>
    </source>
</evidence>
<feature type="domain" description="C2H2-type" evidence="8">
    <location>
        <begin position="47"/>
        <end position="77"/>
    </location>
</feature>
<protein>
    <recommendedName>
        <fullName evidence="5">DNA 3'-5' helicase</fullName>
        <ecNumber evidence="5">5.6.2.4</ecNumber>
    </recommendedName>
</protein>
<dbReference type="EMBL" id="OZ037948">
    <property type="protein sequence ID" value="CAL1708347.1"/>
    <property type="molecule type" value="Genomic_DNA"/>
</dbReference>
<keyword evidence="6" id="KW-0862">Zinc</keyword>
<dbReference type="PROSITE" id="PS51194">
    <property type="entry name" value="HELICASE_CTER"/>
    <property type="match status" value="1"/>
</dbReference>
<dbReference type="PROSITE" id="PS51192">
    <property type="entry name" value="HELICASE_ATP_BIND_1"/>
    <property type="match status" value="1"/>
</dbReference>
<comment type="similarity">
    <text evidence="1">Belongs to the helicase family. RecQ subfamily.</text>
</comment>